<proteinExistence type="predicted"/>
<dbReference type="InterPro" id="IPR003142">
    <property type="entry name" value="BPL_C"/>
</dbReference>
<dbReference type="SUPFAM" id="SSF55681">
    <property type="entry name" value="Class II aaRS and biotin synthetases"/>
    <property type="match status" value="1"/>
</dbReference>
<dbReference type="EMBL" id="NBBI01000002">
    <property type="protein sequence ID" value="OWK31186.1"/>
    <property type="molecule type" value="Genomic_DNA"/>
</dbReference>
<keyword evidence="5" id="KW-0436">Ligase</keyword>
<dbReference type="PANTHER" id="PTHR12835:SF5">
    <property type="entry name" value="BIOTIN--PROTEIN LIGASE"/>
    <property type="match status" value="1"/>
</dbReference>
<evidence type="ECO:0000313" key="6">
    <source>
        <dbReference type="Proteomes" id="UP000197290"/>
    </source>
</evidence>
<dbReference type="GO" id="GO:0005737">
    <property type="term" value="C:cytoplasm"/>
    <property type="evidence" value="ECO:0007669"/>
    <property type="project" value="TreeGrafter"/>
</dbReference>
<feature type="domain" description="BPL/LPL catalytic" evidence="4">
    <location>
        <begin position="1"/>
        <end position="110"/>
    </location>
</feature>
<dbReference type="Pfam" id="PF02237">
    <property type="entry name" value="BPL_C"/>
    <property type="match status" value="1"/>
</dbReference>
<comment type="catalytic activity">
    <reaction evidence="3">
        <text>biotin + L-lysyl-[protein] + ATP = N(6)-biotinyl-L-lysyl-[protein] + AMP + diphosphate + H(+)</text>
        <dbReference type="Rhea" id="RHEA:11756"/>
        <dbReference type="Rhea" id="RHEA-COMP:9752"/>
        <dbReference type="Rhea" id="RHEA-COMP:10505"/>
        <dbReference type="ChEBI" id="CHEBI:15378"/>
        <dbReference type="ChEBI" id="CHEBI:29969"/>
        <dbReference type="ChEBI" id="CHEBI:30616"/>
        <dbReference type="ChEBI" id="CHEBI:33019"/>
        <dbReference type="ChEBI" id="CHEBI:57586"/>
        <dbReference type="ChEBI" id="CHEBI:83144"/>
        <dbReference type="ChEBI" id="CHEBI:456215"/>
        <dbReference type="EC" id="6.3.4.15"/>
    </reaction>
</comment>
<evidence type="ECO:0000313" key="5">
    <source>
        <dbReference type="EMBL" id="OWK31186.1"/>
    </source>
</evidence>
<organism evidence="5 6">
    <name type="scientific">Sphingomonas dokdonensis</name>
    <dbReference type="NCBI Taxonomy" id="344880"/>
    <lineage>
        <taxon>Bacteria</taxon>
        <taxon>Pseudomonadati</taxon>
        <taxon>Pseudomonadota</taxon>
        <taxon>Alphaproteobacteria</taxon>
        <taxon>Sphingomonadales</taxon>
        <taxon>Sphingomonadaceae</taxon>
        <taxon>Sphingomonas</taxon>
    </lineage>
</organism>
<keyword evidence="1" id="KW-0092">Biotin</keyword>
<name>A0A245ZN76_9SPHN</name>
<evidence type="ECO:0000256" key="3">
    <source>
        <dbReference type="ARBA" id="ARBA00047846"/>
    </source>
</evidence>
<reference evidence="5 6" key="1">
    <citation type="submission" date="2017-03" db="EMBL/GenBank/DDBJ databases">
        <title>Genome sequence of Sphingomonas dokdonensis DSM 21029.</title>
        <authorList>
            <person name="Poehlein A."/>
            <person name="Wuebbeler J.H."/>
            <person name="Steinbuechel A."/>
            <person name="Daniel R."/>
        </authorList>
    </citation>
    <scope>NUCLEOTIDE SEQUENCE [LARGE SCALE GENOMIC DNA]</scope>
    <source>
        <strain evidence="5 6">DSM 21029</strain>
    </source>
</reference>
<evidence type="ECO:0000256" key="1">
    <source>
        <dbReference type="ARBA" id="ARBA00023267"/>
    </source>
</evidence>
<evidence type="ECO:0000259" key="4">
    <source>
        <dbReference type="PROSITE" id="PS51733"/>
    </source>
</evidence>
<accession>A0A245ZN76</accession>
<protein>
    <recommendedName>
        <fullName evidence="2">biotin--[biotin carboxyl-carrier protein] ligase</fullName>
        <ecNumber evidence="2">6.3.4.15</ecNumber>
    </recommendedName>
</protein>
<dbReference type="PROSITE" id="PS51733">
    <property type="entry name" value="BPL_LPL_CATALYTIC"/>
    <property type="match status" value="1"/>
</dbReference>
<sequence>MRARPGDPSPASLALVCAVALAETIATLGCPAVTIKWPNDLLLDGAKLSGILLERQGDAIVAGFGVNLASHPSIEGRRTASLAGRLWIHSAEELYQHLTTAFARWLHRWRTEGLAPVVAQWEAHAHPPGTPLNANLADGRTITGAYDGLAPDGALRLRLADGRVHVIHAGDVFLV</sequence>
<gene>
    <name evidence="5" type="primary">birA</name>
    <name evidence="5" type="ORF">SPDO_11930</name>
</gene>
<dbReference type="InterPro" id="IPR008988">
    <property type="entry name" value="Transcriptional_repressor_C"/>
</dbReference>
<dbReference type="GO" id="GO:0004077">
    <property type="term" value="F:biotin--[biotin carboxyl-carrier protein] ligase activity"/>
    <property type="evidence" value="ECO:0007669"/>
    <property type="project" value="UniProtKB-EC"/>
</dbReference>
<evidence type="ECO:0000256" key="2">
    <source>
        <dbReference type="ARBA" id="ARBA00024227"/>
    </source>
</evidence>
<comment type="caution">
    <text evidence="5">The sequence shown here is derived from an EMBL/GenBank/DDBJ whole genome shotgun (WGS) entry which is preliminary data.</text>
</comment>
<keyword evidence="6" id="KW-1185">Reference proteome</keyword>
<dbReference type="AlphaFoldDB" id="A0A245ZN76"/>
<dbReference type="Gene3D" id="2.30.30.100">
    <property type="match status" value="1"/>
</dbReference>
<dbReference type="Proteomes" id="UP000197290">
    <property type="component" value="Unassembled WGS sequence"/>
</dbReference>
<dbReference type="SUPFAM" id="SSF50037">
    <property type="entry name" value="C-terminal domain of transcriptional repressors"/>
    <property type="match status" value="1"/>
</dbReference>
<dbReference type="EC" id="6.3.4.15" evidence="2"/>
<dbReference type="InterPro" id="IPR045864">
    <property type="entry name" value="aa-tRNA-synth_II/BPL/LPL"/>
</dbReference>
<dbReference type="Gene3D" id="3.30.930.10">
    <property type="entry name" value="Bira Bifunctional Protein, Domain 2"/>
    <property type="match status" value="1"/>
</dbReference>
<dbReference type="Pfam" id="PF16917">
    <property type="entry name" value="BPL_LplA_LipB_2"/>
    <property type="match status" value="1"/>
</dbReference>
<dbReference type="PANTHER" id="PTHR12835">
    <property type="entry name" value="BIOTIN PROTEIN LIGASE"/>
    <property type="match status" value="1"/>
</dbReference>
<dbReference type="InterPro" id="IPR004143">
    <property type="entry name" value="BPL_LPL_catalytic"/>
</dbReference>